<organism evidence="1 2">
    <name type="scientific">Colletotrichum destructivum</name>
    <dbReference type="NCBI Taxonomy" id="34406"/>
    <lineage>
        <taxon>Eukaryota</taxon>
        <taxon>Fungi</taxon>
        <taxon>Dikarya</taxon>
        <taxon>Ascomycota</taxon>
        <taxon>Pezizomycotina</taxon>
        <taxon>Sordariomycetes</taxon>
        <taxon>Hypocreomycetidae</taxon>
        <taxon>Glomerellales</taxon>
        <taxon>Glomerellaceae</taxon>
        <taxon>Colletotrichum</taxon>
        <taxon>Colletotrichum destructivum species complex</taxon>
    </lineage>
</organism>
<name>A0AAX4J441_9PEZI</name>
<evidence type="ECO:0000313" key="2">
    <source>
        <dbReference type="Proteomes" id="UP001322277"/>
    </source>
</evidence>
<gene>
    <name evidence="1" type="ORF">CDEST_15183</name>
</gene>
<accession>A0AAX4J441</accession>
<sequence length="188" mass="21352">MSNSPGSVSFRYGAEADFFAKLAENFKATLNTKDAEDFENGGLDLVRREINLLQNQQQVTKNLQNMTRVQRFLDRMNDLQTVLETLGFPAVDSVMACIWGPMRFFLKVAHVLDRAFDNVLDVYHRFGLCILPYNDYVTFFGVSQNSIRCLIHTYDDVLEFHSAAYSVFSLRVGRTLPAKPLPSAALQI</sequence>
<reference evidence="2" key="1">
    <citation type="journal article" date="2023" name="bioRxiv">
        <title>Complete genome of the Medicago anthracnose fungus, Colletotrichum destructivum, reveals a mini-chromosome-like region within a core chromosome.</title>
        <authorList>
            <person name="Lapalu N."/>
            <person name="Simon A."/>
            <person name="Lu A."/>
            <person name="Plaumann P.-L."/>
            <person name="Amselem J."/>
            <person name="Pigne S."/>
            <person name="Auger A."/>
            <person name="Koch C."/>
            <person name="Dallery J.-F."/>
            <person name="O'Connell R.J."/>
        </authorList>
    </citation>
    <scope>NUCLEOTIDE SEQUENCE [LARGE SCALE GENOMIC DNA]</scope>
    <source>
        <strain evidence="2">CBS 520.97</strain>
    </source>
</reference>
<dbReference type="GeneID" id="87951683"/>
<dbReference type="AlphaFoldDB" id="A0AAX4J441"/>
<dbReference type="EMBL" id="CP137315">
    <property type="protein sequence ID" value="WQF90169.1"/>
    <property type="molecule type" value="Genomic_DNA"/>
</dbReference>
<proteinExistence type="predicted"/>
<keyword evidence="2" id="KW-1185">Reference proteome</keyword>
<protein>
    <submittedName>
        <fullName evidence="1">Uncharacterized protein</fullName>
    </submittedName>
</protein>
<dbReference type="Proteomes" id="UP001322277">
    <property type="component" value="Chromosome 11"/>
</dbReference>
<evidence type="ECO:0000313" key="1">
    <source>
        <dbReference type="EMBL" id="WQF90169.1"/>
    </source>
</evidence>
<dbReference type="RefSeq" id="XP_062787390.1">
    <property type="nucleotide sequence ID" value="XM_062931339.1"/>
</dbReference>
<dbReference type="KEGG" id="cdet:87951683"/>